<proteinExistence type="predicted"/>
<evidence type="ECO:0008006" key="4">
    <source>
        <dbReference type="Google" id="ProtNLM"/>
    </source>
</evidence>
<keyword evidence="3" id="KW-1185">Reference proteome</keyword>
<sequence length="49" mass="5779">MDKSELIKLYRDKQREKSKKQKDSTLFTSKKKNKGCSTCGKVTWKPKKD</sequence>
<feature type="compositionally biased region" description="Basic and acidic residues" evidence="1">
    <location>
        <begin position="1"/>
        <end position="15"/>
    </location>
</feature>
<protein>
    <recommendedName>
        <fullName evidence="4">30S ribosomal protein S18</fullName>
    </recommendedName>
</protein>
<evidence type="ECO:0000313" key="3">
    <source>
        <dbReference type="Proteomes" id="UP001168694"/>
    </source>
</evidence>
<dbReference type="Proteomes" id="UP001168694">
    <property type="component" value="Unassembled WGS sequence"/>
</dbReference>
<evidence type="ECO:0000256" key="1">
    <source>
        <dbReference type="SAM" id="MobiDB-lite"/>
    </source>
</evidence>
<organism evidence="2 3">
    <name type="scientific">Fictibacillus terranigra</name>
    <dbReference type="NCBI Taxonomy" id="3058424"/>
    <lineage>
        <taxon>Bacteria</taxon>
        <taxon>Bacillati</taxon>
        <taxon>Bacillota</taxon>
        <taxon>Bacilli</taxon>
        <taxon>Bacillales</taxon>
        <taxon>Fictibacillaceae</taxon>
        <taxon>Fictibacillus</taxon>
    </lineage>
</organism>
<evidence type="ECO:0000313" key="2">
    <source>
        <dbReference type="EMBL" id="MDN4073654.1"/>
    </source>
</evidence>
<dbReference type="EMBL" id="JAUHLN010000002">
    <property type="protein sequence ID" value="MDN4073654.1"/>
    <property type="molecule type" value="Genomic_DNA"/>
</dbReference>
<name>A0ABT8E6Z4_9BACL</name>
<reference evidence="2" key="1">
    <citation type="submission" date="2023-06" db="EMBL/GenBank/DDBJ databases">
        <title>Draft Genome Sequences of Representative Paenibacillus Polymyxa, Bacillus cereus, Fictibacillus sp., and Brevibacillus agri Strains Isolated from Amazonian Dark Earth.</title>
        <authorList>
            <person name="Pellegrinetti T.A."/>
            <person name="Cunha I.C.M."/>
            <person name="Chaves M.G."/>
            <person name="Freitas A.S."/>
            <person name="Silva A.V.R."/>
            <person name="Tsai S.M."/>
            <person name="Mendes L.W."/>
        </authorList>
    </citation>
    <scope>NUCLEOTIDE SEQUENCE</scope>
    <source>
        <strain evidence="2">CENA-BCM004</strain>
    </source>
</reference>
<dbReference type="RefSeq" id="WP_290399762.1">
    <property type="nucleotide sequence ID" value="NZ_JAUHLN010000002.1"/>
</dbReference>
<gene>
    <name evidence="2" type="ORF">QYF49_11645</name>
</gene>
<feature type="region of interest" description="Disordered" evidence="1">
    <location>
        <begin position="1"/>
        <end position="49"/>
    </location>
</feature>
<accession>A0ABT8E6Z4</accession>
<comment type="caution">
    <text evidence="2">The sequence shown here is derived from an EMBL/GenBank/DDBJ whole genome shotgun (WGS) entry which is preliminary data.</text>
</comment>